<name>A0A6C0J321_9ZZZZ</name>
<keyword evidence="2" id="KW-0812">Transmembrane</keyword>
<feature type="compositionally biased region" description="Basic and acidic residues" evidence="1">
    <location>
        <begin position="175"/>
        <end position="185"/>
    </location>
</feature>
<evidence type="ECO:0000256" key="2">
    <source>
        <dbReference type="SAM" id="Phobius"/>
    </source>
</evidence>
<organism evidence="3">
    <name type="scientific">viral metagenome</name>
    <dbReference type="NCBI Taxonomy" id="1070528"/>
    <lineage>
        <taxon>unclassified sequences</taxon>
        <taxon>metagenomes</taxon>
        <taxon>organismal metagenomes</taxon>
    </lineage>
</organism>
<feature type="compositionally biased region" description="Low complexity" evidence="1">
    <location>
        <begin position="161"/>
        <end position="170"/>
    </location>
</feature>
<evidence type="ECO:0000313" key="3">
    <source>
        <dbReference type="EMBL" id="QHT99065.1"/>
    </source>
</evidence>
<dbReference type="AlphaFoldDB" id="A0A6C0J321"/>
<feature type="transmembrane region" description="Helical" evidence="2">
    <location>
        <begin position="50"/>
        <end position="77"/>
    </location>
</feature>
<reference evidence="3" key="1">
    <citation type="journal article" date="2020" name="Nature">
        <title>Giant virus diversity and host interactions through global metagenomics.</title>
        <authorList>
            <person name="Schulz F."/>
            <person name="Roux S."/>
            <person name="Paez-Espino D."/>
            <person name="Jungbluth S."/>
            <person name="Walsh D.A."/>
            <person name="Denef V.J."/>
            <person name="McMahon K.D."/>
            <person name="Konstantinidis K.T."/>
            <person name="Eloe-Fadrosh E.A."/>
            <person name="Kyrpides N.C."/>
            <person name="Woyke T."/>
        </authorList>
    </citation>
    <scope>NUCLEOTIDE SEQUENCE</scope>
    <source>
        <strain evidence="3">GVMAG-M-3300025695-21</strain>
    </source>
</reference>
<evidence type="ECO:0000256" key="1">
    <source>
        <dbReference type="SAM" id="MobiDB-lite"/>
    </source>
</evidence>
<feature type="transmembrane region" description="Helical" evidence="2">
    <location>
        <begin position="89"/>
        <end position="112"/>
    </location>
</feature>
<keyword evidence="2" id="KW-1133">Transmembrane helix</keyword>
<sequence length="255" mass="28272">MVKFIDALNNIFFGTEQSKYAATAIFLTIALLCFFIIFSNSDISIEQRLMVVLFIILSSIPSVFFALFELTCISAGSGNKSVKSNWCGYLAWFITIIIIIYCVLIMIAIIMSMSNYNTAIGRINDNQNSNKVSSDQANKIAKDMMVSEESKKVNESISLDSMPSMPSMPSVPIQSKDEQPVKKPSAEMVPQQPHYSASNTPFTEATGYDSSDIYVSIKDDNAYVPNVPKSAPMPEIKMMDSEEPEAFGTDNLMSY</sequence>
<feature type="region of interest" description="Disordered" evidence="1">
    <location>
        <begin position="156"/>
        <end position="204"/>
    </location>
</feature>
<protein>
    <submittedName>
        <fullName evidence="3">Uncharacterized protein</fullName>
    </submittedName>
</protein>
<feature type="transmembrane region" description="Helical" evidence="2">
    <location>
        <begin position="20"/>
        <end position="38"/>
    </location>
</feature>
<proteinExistence type="predicted"/>
<feature type="compositionally biased region" description="Polar residues" evidence="1">
    <location>
        <begin position="193"/>
        <end position="203"/>
    </location>
</feature>
<keyword evidence="2" id="KW-0472">Membrane</keyword>
<accession>A0A6C0J321</accession>
<dbReference type="EMBL" id="MN740301">
    <property type="protein sequence ID" value="QHT99065.1"/>
    <property type="molecule type" value="Genomic_DNA"/>
</dbReference>